<comment type="similarity">
    <text evidence="2 9">Belongs to the splicing factor SR family.</text>
</comment>
<dbReference type="Pfam" id="PF00076">
    <property type="entry name" value="RRM_1"/>
    <property type="match status" value="2"/>
</dbReference>
<reference evidence="13 14" key="1">
    <citation type="submission" date="2011-10" db="EMBL/GenBank/DDBJ databases">
        <authorList>
            <person name="Genoscope - CEA"/>
        </authorList>
    </citation>
    <scope>NUCLEOTIDE SEQUENCE [LARGE SCALE GENOMIC DNA]</scope>
    <source>
        <strain evidence="13 14">RCC 1105</strain>
    </source>
</reference>
<dbReference type="SUPFAM" id="SSF54928">
    <property type="entry name" value="RNA-binding domain, RBD"/>
    <property type="match status" value="2"/>
</dbReference>
<dbReference type="RefSeq" id="XP_007509026.1">
    <property type="nucleotide sequence ID" value="XM_007508964.1"/>
</dbReference>
<keyword evidence="4" id="KW-0677">Repeat</keyword>
<evidence type="ECO:0000259" key="12">
    <source>
        <dbReference type="PROSITE" id="PS50102"/>
    </source>
</evidence>
<feature type="compositionally biased region" description="Low complexity" evidence="11">
    <location>
        <begin position="83"/>
        <end position="104"/>
    </location>
</feature>
<evidence type="ECO:0000313" key="13">
    <source>
        <dbReference type="EMBL" id="CCO19483.1"/>
    </source>
</evidence>
<dbReference type="KEGG" id="bpg:Bathy14g00510"/>
<dbReference type="InterPro" id="IPR035979">
    <property type="entry name" value="RBD_domain_sf"/>
</dbReference>
<dbReference type="PROSITE" id="PS50102">
    <property type="entry name" value="RRM"/>
    <property type="match status" value="3"/>
</dbReference>
<evidence type="ECO:0000256" key="1">
    <source>
        <dbReference type="ARBA" id="ARBA00004123"/>
    </source>
</evidence>
<evidence type="ECO:0000256" key="11">
    <source>
        <dbReference type="SAM" id="MobiDB-lite"/>
    </source>
</evidence>
<dbReference type="CDD" id="cd12232">
    <property type="entry name" value="RRM3_U2AF65"/>
    <property type="match status" value="1"/>
</dbReference>
<protein>
    <recommendedName>
        <fullName evidence="9">Splicing factor U2af large subunit</fullName>
    </recommendedName>
    <alternativeName>
        <fullName evidence="9">U2 auxiliary factor 65 kDa subunit</fullName>
    </alternativeName>
    <alternativeName>
        <fullName evidence="9">U2 small nuclear ribonucleoprotein auxiliary factor large subunit (U2 snRNP auxiliary factor large subunit)</fullName>
    </alternativeName>
</protein>
<dbReference type="NCBIfam" id="TIGR01642">
    <property type="entry name" value="U2AF_lg"/>
    <property type="match status" value="1"/>
</dbReference>
<dbReference type="Gene3D" id="3.30.70.330">
    <property type="match status" value="3"/>
</dbReference>
<organism evidence="13 14">
    <name type="scientific">Bathycoccus prasinos</name>
    <dbReference type="NCBI Taxonomy" id="41875"/>
    <lineage>
        <taxon>Eukaryota</taxon>
        <taxon>Viridiplantae</taxon>
        <taxon>Chlorophyta</taxon>
        <taxon>Mamiellophyceae</taxon>
        <taxon>Mamiellales</taxon>
        <taxon>Bathycoccaceae</taxon>
        <taxon>Bathycoccus</taxon>
    </lineage>
</organism>
<keyword evidence="7 9" id="KW-0539">Nucleus</keyword>
<keyword evidence="5 8" id="KW-0694">RNA-binding</keyword>
<proteinExistence type="inferred from homology"/>
<evidence type="ECO:0000256" key="2">
    <source>
        <dbReference type="ARBA" id="ARBA00010269"/>
    </source>
</evidence>
<feature type="domain" description="RRM" evidence="12">
    <location>
        <begin position="127"/>
        <end position="214"/>
    </location>
</feature>
<evidence type="ECO:0000256" key="4">
    <source>
        <dbReference type="ARBA" id="ARBA00022737"/>
    </source>
</evidence>
<feature type="domain" description="RRM" evidence="12">
    <location>
        <begin position="400"/>
        <end position="487"/>
    </location>
</feature>
<sequence length="495" mass="55446">MRERSESRERNDDWNRDENNNSDDHHRRVEKIPIWTRRRPTGFDVMPEGKHPFYSLSLLTTTHESLFFHRIITEGADDENNNKNKSNINPYDNNNNGNNANNMNPHIRAQKITSHILEEAQATRHARRVYVGGFPPNVSEVRVADFFNNALMAVGGIAETQTEGNANPVVNVYMNHEKHFAFVEFRNAEETSNCMALDSISFDSSQLRVRRPNDYNQPAAMKLGPIVPNIKMNLEAIGLSNEVLQRMQSGVASGQNNGNANGSNVADPNEDRVFVGGLPYFLTEAQIRELLEAFGPITRFDLVRDRDTGGSKGYGFVVYRDGPAITDIAIQGLHGMQMGDKQLTVRRANATLERMQQEQRAALQQQQQQHQLLGNGGAAAQFLPQSAAPAAPEVDENATECLVLKNMGIKDEELNDPEEYEIIVEDTQEECEKFGKVLGMKIPKPPSKSAGVVFVRFETAESARKARKSLNGRKFAGNIVSAQYDSIETYEKHDS</sequence>
<dbReference type="Proteomes" id="UP000198341">
    <property type="component" value="Chromosome 14"/>
</dbReference>
<dbReference type="STRING" id="41875.K8FCG9"/>
<evidence type="ECO:0000256" key="6">
    <source>
        <dbReference type="ARBA" id="ARBA00023187"/>
    </source>
</evidence>
<evidence type="ECO:0000256" key="8">
    <source>
        <dbReference type="PROSITE-ProRule" id="PRU00176"/>
    </source>
</evidence>
<evidence type="ECO:0000256" key="5">
    <source>
        <dbReference type="ARBA" id="ARBA00022884"/>
    </source>
</evidence>
<dbReference type="GeneID" id="19011756"/>
<dbReference type="SMART" id="SM00360">
    <property type="entry name" value="RRM"/>
    <property type="match status" value="3"/>
</dbReference>
<evidence type="ECO:0000256" key="3">
    <source>
        <dbReference type="ARBA" id="ARBA00022664"/>
    </source>
</evidence>
<dbReference type="InterPro" id="IPR006529">
    <property type="entry name" value="U2AF_lg"/>
</dbReference>
<keyword evidence="3 9" id="KW-0507">mRNA processing</keyword>
<accession>K8FCG9</accession>
<dbReference type="eggNOG" id="KOG0120">
    <property type="taxonomic scope" value="Eukaryota"/>
</dbReference>
<dbReference type="AlphaFoldDB" id="K8FCG9"/>
<feature type="coiled-coil region" evidence="10">
    <location>
        <begin position="338"/>
        <end position="369"/>
    </location>
</feature>
<evidence type="ECO:0000256" key="10">
    <source>
        <dbReference type="SAM" id="Coils"/>
    </source>
</evidence>
<dbReference type="CDD" id="cd12230">
    <property type="entry name" value="RRM1_U2AF65"/>
    <property type="match status" value="1"/>
</dbReference>
<dbReference type="GO" id="GO:0008380">
    <property type="term" value="P:RNA splicing"/>
    <property type="evidence" value="ECO:0007669"/>
    <property type="project" value="UniProtKB-KW"/>
</dbReference>
<comment type="subcellular location">
    <subcellularLocation>
        <location evidence="1 9">Nucleus</location>
    </subcellularLocation>
</comment>
<keyword evidence="14" id="KW-1185">Reference proteome</keyword>
<evidence type="ECO:0000256" key="9">
    <source>
        <dbReference type="RuleBase" id="RU364135"/>
    </source>
</evidence>
<dbReference type="CDD" id="cd12231">
    <property type="entry name" value="RRM2_U2AF65"/>
    <property type="match status" value="1"/>
</dbReference>
<gene>
    <name evidence="13" type="ordered locus">Bathy14g00510</name>
</gene>
<dbReference type="OrthoDB" id="10266058at2759"/>
<dbReference type="GO" id="GO:0006397">
    <property type="term" value="P:mRNA processing"/>
    <property type="evidence" value="ECO:0007669"/>
    <property type="project" value="UniProtKB-KW"/>
</dbReference>
<feature type="region of interest" description="Disordered" evidence="11">
    <location>
        <begin position="77"/>
        <end position="104"/>
    </location>
</feature>
<dbReference type="GO" id="GO:0003723">
    <property type="term" value="F:RNA binding"/>
    <property type="evidence" value="ECO:0007669"/>
    <property type="project" value="UniProtKB-UniRule"/>
</dbReference>
<name>K8FCG9_9CHLO</name>
<comment type="function">
    <text evidence="9">Necessary for the splicing of pre-mRNA.</text>
</comment>
<evidence type="ECO:0000313" key="14">
    <source>
        <dbReference type="Proteomes" id="UP000198341"/>
    </source>
</evidence>
<dbReference type="InterPro" id="IPR012677">
    <property type="entry name" value="Nucleotide-bd_a/b_plait_sf"/>
</dbReference>
<dbReference type="EMBL" id="FO082265">
    <property type="protein sequence ID" value="CCO19483.1"/>
    <property type="molecule type" value="Genomic_DNA"/>
</dbReference>
<dbReference type="InterPro" id="IPR000504">
    <property type="entry name" value="RRM_dom"/>
</dbReference>
<dbReference type="PANTHER" id="PTHR23139">
    <property type="entry name" value="RNA-BINDING PROTEIN"/>
    <property type="match status" value="1"/>
</dbReference>
<feature type="domain" description="RRM" evidence="12">
    <location>
        <begin position="271"/>
        <end position="350"/>
    </location>
</feature>
<dbReference type="GO" id="GO:0005634">
    <property type="term" value="C:nucleus"/>
    <property type="evidence" value="ECO:0007669"/>
    <property type="project" value="UniProtKB-SubCell"/>
</dbReference>
<dbReference type="FunFam" id="3.30.70.330:FF:000097">
    <property type="entry name" value="U2 snRNP auxiliary factor large subunit"/>
    <property type="match status" value="1"/>
</dbReference>
<evidence type="ECO:0000256" key="7">
    <source>
        <dbReference type="ARBA" id="ARBA00023242"/>
    </source>
</evidence>
<keyword evidence="6 9" id="KW-0508">mRNA splicing</keyword>
<feature type="region of interest" description="Disordered" evidence="11">
    <location>
        <begin position="1"/>
        <end position="25"/>
    </location>
</feature>
<keyword evidence="10" id="KW-0175">Coiled coil</keyword>